<protein>
    <recommendedName>
        <fullName evidence="1">VOC domain-containing protein</fullName>
    </recommendedName>
</protein>
<evidence type="ECO:0000313" key="2">
    <source>
        <dbReference type="EMBL" id="KAF9878683.1"/>
    </source>
</evidence>
<reference evidence="2" key="1">
    <citation type="submission" date="2020-03" db="EMBL/GenBank/DDBJ databases">
        <authorList>
            <person name="He L."/>
        </authorList>
    </citation>
    <scope>NUCLEOTIDE SEQUENCE</scope>
    <source>
        <strain evidence="2">CkLH20</strain>
    </source>
</reference>
<organism evidence="2 3">
    <name type="scientific">Colletotrichum karsti</name>
    <dbReference type="NCBI Taxonomy" id="1095194"/>
    <lineage>
        <taxon>Eukaryota</taxon>
        <taxon>Fungi</taxon>
        <taxon>Dikarya</taxon>
        <taxon>Ascomycota</taxon>
        <taxon>Pezizomycotina</taxon>
        <taxon>Sordariomycetes</taxon>
        <taxon>Hypocreomycetidae</taxon>
        <taxon>Glomerellales</taxon>
        <taxon>Glomerellaceae</taxon>
        <taxon>Colletotrichum</taxon>
        <taxon>Colletotrichum boninense species complex</taxon>
    </lineage>
</organism>
<dbReference type="PROSITE" id="PS51819">
    <property type="entry name" value="VOC"/>
    <property type="match status" value="1"/>
</dbReference>
<evidence type="ECO:0000259" key="1">
    <source>
        <dbReference type="PROSITE" id="PS51819"/>
    </source>
</evidence>
<dbReference type="AlphaFoldDB" id="A0A9P6LMC6"/>
<gene>
    <name evidence="2" type="ORF">CkaCkLH20_03583</name>
</gene>
<dbReference type="Gene3D" id="3.10.180.10">
    <property type="entry name" value="2,3-Dihydroxybiphenyl 1,2-Dioxygenase, domain 1"/>
    <property type="match status" value="1"/>
</dbReference>
<dbReference type="OrthoDB" id="447346at2759"/>
<dbReference type="EMBL" id="JAATWM020000009">
    <property type="protein sequence ID" value="KAF9878683.1"/>
    <property type="molecule type" value="Genomic_DNA"/>
</dbReference>
<dbReference type="InterPro" id="IPR029068">
    <property type="entry name" value="Glyas_Bleomycin-R_OHBP_Dase"/>
</dbReference>
<name>A0A9P6LMC6_9PEZI</name>
<keyword evidence="3" id="KW-1185">Reference proteome</keyword>
<evidence type="ECO:0000313" key="3">
    <source>
        <dbReference type="Proteomes" id="UP000781932"/>
    </source>
</evidence>
<dbReference type="RefSeq" id="XP_038748144.1">
    <property type="nucleotide sequence ID" value="XM_038886302.1"/>
</dbReference>
<dbReference type="GeneID" id="62159376"/>
<comment type="caution">
    <text evidence="2">The sequence shown here is derived from an EMBL/GenBank/DDBJ whole genome shotgun (WGS) entry which is preliminary data.</text>
</comment>
<dbReference type="Proteomes" id="UP000781932">
    <property type="component" value="Unassembled WGS sequence"/>
</dbReference>
<reference evidence="2" key="2">
    <citation type="submission" date="2020-11" db="EMBL/GenBank/DDBJ databases">
        <title>Whole genome sequencing of Colletotrichum sp.</title>
        <authorList>
            <person name="Li H."/>
        </authorList>
    </citation>
    <scope>NUCLEOTIDE SEQUENCE</scope>
    <source>
        <strain evidence="2">CkLH20</strain>
    </source>
</reference>
<sequence>MFKYTNIAKPFSVRPPHGGVNWIEIPAADVQALRAFYQAVFPSWQFPKSPRHQDDFIALFKIEEPVYIEGAIVKVNDHTLTRTNNGAAESIGMVVSFMVDFIEAAHEKIISLGGKQVLGKTDARGDGWFAKYLDPAGSVFMIYEVAFEAAAEGNQE</sequence>
<proteinExistence type="predicted"/>
<accession>A0A9P6LMC6</accession>
<dbReference type="InterPro" id="IPR037523">
    <property type="entry name" value="VOC_core"/>
</dbReference>
<dbReference type="PANTHER" id="PTHR33993">
    <property type="entry name" value="GLYOXALASE-RELATED"/>
    <property type="match status" value="1"/>
</dbReference>
<dbReference type="SUPFAM" id="SSF54593">
    <property type="entry name" value="Glyoxalase/Bleomycin resistance protein/Dihydroxybiphenyl dioxygenase"/>
    <property type="match status" value="1"/>
</dbReference>
<dbReference type="InterPro" id="IPR052164">
    <property type="entry name" value="Anthracycline_SecMetBiosynth"/>
</dbReference>
<feature type="domain" description="VOC" evidence="1">
    <location>
        <begin position="19"/>
        <end position="145"/>
    </location>
</feature>